<gene>
    <name evidence="1" type="ORF">ABWK59_34540</name>
</gene>
<accession>A0AAU8K8U0</accession>
<dbReference type="RefSeq" id="WP_354644624.1">
    <property type="nucleotide sequence ID" value="NZ_CP159872.1"/>
</dbReference>
<dbReference type="EMBL" id="CP159872">
    <property type="protein sequence ID" value="XCM83687.1"/>
    <property type="molecule type" value="Genomic_DNA"/>
</dbReference>
<sequence>MDEGAPTTARLREVLGRAKRVVIVDAAPQEADAPERARTVVTGDDIAELARVLAVVDGGTGDRCLCLGWPTIRVYGRFGRRIADWTLHHQTGLRGLGDCDADLRDGPALTEWLAERGLTGPREEQAQQAVREKKEEQRRMRWIRAAPPGLAEAAAEVAVYSEDLGKAKARLAALTRERYPEAAERIPLLLAWAGVPSRESGGGWMWFDVAVLDQLLAEVPDLVLAALADRAPTPAQLDGAAALFCTFEWTGTHGRDLPEPVRSRLSAHITAEGTDPQRYRLEHGYYGADGTA</sequence>
<proteinExistence type="predicted"/>
<evidence type="ECO:0000313" key="1">
    <source>
        <dbReference type="EMBL" id="XCM83687.1"/>
    </source>
</evidence>
<protein>
    <submittedName>
        <fullName evidence="1">Uncharacterized protein</fullName>
    </submittedName>
</protein>
<dbReference type="KEGG" id="kcm:ABWK59_34540"/>
<name>A0AAU8K8U0_9ACTN</name>
<dbReference type="AlphaFoldDB" id="A0AAU8K8U0"/>
<reference evidence="1" key="1">
    <citation type="submission" date="2024-06" db="EMBL/GenBank/DDBJ databases">
        <title>The genome sequences of Kitasatospora sp. strain HUAS MG31.</title>
        <authorList>
            <person name="Mo P."/>
        </authorList>
    </citation>
    <scope>NUCLEOTIDE SEQUENCE</scope>
    <source>
        <strain evidence="1">HUAS MG31</strain>
    </source>
</reference>
<organism evidence="1">
    <name type="scientific">Kitasatospora camelliae</name>
    <dbReference type="NCBI Taxonomy" id="3156397"/>
    <lineage>
        <taxon>Bacteria</taxon>
        <taxon>Bacillati</taxon>
        <taxon>Actinomycetota</taxon>
        <taxon>Actinomycetes</taxon>
        <taxon>Kitasatosporales</taxon>
        <taxon>Streptomycetaceae</taxon>
        <taxon>Kitasatospora</taxon>
    </lineage>
</organism>